<dbReference type="SUPFAM" id="SSF88946">
    <property type="entry name" value="Sigma2 domain of RNA polymerase sigma factors"/>
    <property type="match status" value="1"/>
</dbReference>
<keyword evidence="4 5" id="KW-0804">Transcription</keyword>
<feature type="domain" description="RNA polymerase sigma-70" evidence="7">
    <location>
        <begin position="229"/>
        <end position="255"/>
    </location>
</feature>
<evidence type="ECO:0000256" key="3">
    <source>
        <dbReference type="ARBA" id="ARBA00023125"/>
    </source>
</evidence>
<dbReference type="InterPro" id="IPR007624">
    <property type="entry name" value="RNA_pol_sigma70_r3"/>
</dbReference>
<evidence type="ECO:0000259" key="7">
    <source>
        <dbReference type="PROSITE" id="PS00716"/>
    </source>
</evidence>
<dbReference type="Proteomes" id="UP001250932">
    <property type="component" value="Unassembled WGS sequence"/>
</dbReference>
<evidence type="ECO:0000256" key="4">
    <source>
        <dbReference type="ARBA" id="ARBA00023163"/>
    </source>
</evidence>
<dbReference type="InterPro" id="IPR007627">
    <property type="entry name" value="RNA_pol_sigma70_r2"/>
</dbReference>
<dbReference type="InterPro" id="IPR013325">
    <property type="entry name" value="RNA_pol_sigma_r2"/>
</dbReference>
<keyword evidence="3 5" id="KW-0238">DNA-binding</keyword>
<comment type="similarity">
    <text evidence="5">Belongs to the sigma-70 factor family.</text>
</comment>
<dbReference type="InterPro" id="IPR014284">
    <property type="entry name" value="RNA_pol_sigma-70_dom"/>
</dbReference>
<dbReference type="RefSeq" id="WP_313832246.1">
    <property type="nucleotide sequence ID" value="NZ_JAQOUE010000001.1"/>
</dbReference>
<keyword evidence="1 5" id="KW-0805">Transcription regulation</keyword>
<dbReference type="InterPro" id="IPR007630">
    <property type="entry name" value="RNA_pol_sigma70_r4"/>
</dbReference>
<sequence>MKSTLSEAQAKRKVQARFKTTEAAKSVGIRGEEREVLIKEFVPVIKYMALRLAMRVPAGLNVEDLMSAGTVGLLDALSKFDSSREVKFRTYAEFRIRGAMLDEMRSMDWVPRSVRERIGRIQHAANEFTKRKGRTPSEQELAAELGVDAQEVDETLLQAKGTVVLSLDDLGTSDDDAHSILDVLADTEQPNPLESLLSEDTRKVLAEAIDRLPERQRLVLTLYYFEELTMKEIGTLLSVTESRICQLHAQAMVRLKAQLSTKLSR</sequence>
<dbReference type="NCBIfam" id="TIGR02937">
    <property type="entry name" value="sigma70-ECF"/>
    <property type="match status" value="1"/>
</dbReference>
<comment type="function">
    <text evidence="5">Sigma factors are initiation factors that promote the attachment of RNA polymerase to specific initiation sites and are then released.</text>
</comment>
<keyword evidence="2 5" id="KW-0731">Sigma factor</keyword>
<dbReference type="PANTHER" id="PTHR30385:SF7">
    <property type="entry name" value="RNA POLYMERASE SIGMA FACTOR FLIA"/>
    <property type="match status" value="1"/>
</dbReference>
<evidence type="ECO:0000259" key="6">
    <source>
        <dbReference type="PROSITE" id="PS00715"/>
    </source>
</evidence>
<evidence type="ECO:0000256" key="5">
    <source>
        <dbReference type="RuleBase" id="RU362124"/>
    </source>
</evidence>
<evidence type="ECO:0000256" key="2">
    <source>
        <dbReference type="ARBA" id="ARBA00023082"/>
    </source>
</evidence>
<proteinExistence type="inferred from homology"/>
<dbReference type="EMBL" id="JAQOUE010000001">
    <property type="protein sequence ID" value="MDT7041900.1"/>
    <property type="molecule type" value="Genomic_DNA"/>
</dbReference>
<dbReference type="PROSITE" id="PS00716">
    <property type="entry name" value="SIGMA70_2"/>
    <property type="match status" value="1"/>
</dbReference>
<dbReference type="Pfam" id="PF04542">
    <property type="entry name" value="Sigma70_r2"/>
    <property type="match status" value="1"/>
</dbReference>
<evidence type="ECO:0000313" key="9">
    <source>
        <dbReference type="Proteomes" id="UP001250932"/>
    </source>
</evidence>
<dbReference type="Pfam" id="PF04539">
    <property type="entry name" value="Sigma70_r3"/>
    <property type="match status" value="1"/>
</dbReference>
<organism evidence="8 9">
    <name type="scientific">Candidatus Nitronereus thalassa</name>
    <dbReference type="NCBI Taxonomy" id="3020898"/>
    <lineage>
        <taxon>Bacteria</taxon>
        <taxon>Pseudomonadati</taxon>
        <taxon>Nitrospirota</taxon>
        <taxon>Nitrospiria</taxon>
        <taxon>Nitrospirales</taxon>
        <taxon>Nitrospiraceae</taxon>
        <taxon>Candidatus Nitronereus</taxon>
    </lineage>
</organism>
<dbReference type="PIRSF" id="PIRSF000770">
    <property type="entry name" value="RNA_pol_sigma-SigE/K"/>
    <property type="match status" value="1"/>
</dbReference>
<dbReference type="InterPro" id="IPR013324">
    <property type="entry name" value="RNA_pol_sigma_r3/r4-like"/>
</dbReference>
<dbReference type="Gene3D" id="1.20.140.160">
    <property type="match status" value="1"/>
</dbReference>
<dbReference type="NCBIfam" id="TIGR02479">
    <property type="entry name" value="FliA_WhiG"/>
    <property type="match status" value="1"/>
</dbReference>
<dbReference type="PROSITE" id="PS00715">
    <property type="entry name" value="SIGMA70_1"/>
    <property type="match status" value="1"/>
</dbReference>
<name>A0ABU3K6C7_9BACT</name>
<keyword evidence="9" id="KW-1185">Reference proteome</keyword>
<dbReference type="PANTHER" id="PTHR30385">
    <property type="entry name" value="SIGMA FACTOR F FLAGELLAR"/>
    <property type="match status" value="1"/>
</dbReference>
<dbReference type="CDD" id="cd06171">
    <property type="entry name" value="Sigma70_r4"/>
    <property type="match status" value="1"/>
</dbReference>
<comment type="caution">
    <text evidence="8">The sequence shown here is derived from an EMBL/GenBank/DDBJ whole genome shotgun (WGS) entry which is preliminary data.</text>
</comment>
<dbReference type="Gene3D" id="1.10.1740.10">
    <property type="match status" value="1"/>
</dbReference>
<feature type="domain" description="RNA polymerase sigma-70" evidence="6">
    <location>
        <begin position="64"/>
        <end position="77"/>
    </location>
</feature>
<dbReference type="InterPro" id="IPR000943">
    <property type="entry name" value="RNA_pol_sigma70"/>
</dbReference>
<dbReference type="PRINTS" id="PR00046">
    <property type="entry name" value="SIGMA70FCT"/>
</dbReference>
<reference evidence="8 9" key="1">
    <citation type="journal article" date="2023" name="ISME J.">
        <title>Cultivation and genomic characterization of novel and ubiquitous marine nitrite-oxidizing bacteria from the Nitrospirales.</title>
        <authorList>
            <person name="Mueller A.J."/>
            <person name="Daebeler A."/>
            <person name="Herbold C.W."/>
            <person name="Kirkegaard R.H."/>
            <person name="Daims H."/>
        </authorList>
    </citation>
    <scope>NUCLEOTIDE SEQUENCE [LARGE SCALE GENOMIC DNA]</scope>
    <source>
        <strain evidence="8 9">EB</strain>
    </source>
</reference>
<protein>
    <recommendedName>
        <fullName evidence="5">RNA polymerase sigma factor</fullName>
    </recommendedName>
</protein>
<gene>
    <name evidence="8" type="ORF">PPG34_06015</name>
</gene>
<dbReference type="InterPro" id="IPR012845">
    <property type="entry name" value="RNA_pol_sigma_FliA_WhiG"/>
</dbReference>
<dbReference type="NCBIfam" id="NF005413">
    <property type="entry name" value="PRK06986.1"/>
    <property type="match status" value="1"/>
</dbReference>
<dbReference type="Pfam" id="PF04545">
    <property type="entry name" value="Sigma70_r4"/>
    <property type="match status" value="1"/>
</dbReference>
<evidence type="ECO:0000256" key="1">
    <source>
        <dbReference type="ARBA" id="ARBA00023015"/>
    </source>
</evidence>
<accession>A0ABU3K6C7</accession>
<dbReference type="SUPFAM" id="SSF88659">
    <property type="entry name" value="Sigma3 and sigma4 domains of RNA polymerase sigma factors"/>
    <property type="match status" value="2"/>
</dbReference>
<evidence type="ECO:0000313" key="8">
    <source>
        <dbReference type="EMBL" id="MDT7041900.1"/>
    </source>
</evidence>